<evidence type="ECO:0000313" key="4">
    <source>
        <dbReference type="Proteomes" id="UP000640786"/>
    </source>
</evidence>
<proteinExistence type="predicted"/>
<dbReference type="Proteomes" id="UP000640786">
    <property type="component" value="Unassembled WGS sequence"/>
</dbReference>
<dbReference type="EMBL" id="JACSQO010000003">
    <property type="protein sequence ID" value="MBD7944077.1"/>
    <property type="molecule type" value="Genomic_DNA"/>
</dbReference>
<keyword evidence="4" id="KW-1185">Reference proteome</keyword>
<accession>A0ABR8R979</accession>
<protein>
    <submittedName>
        <fullName evidence="3">MBL fold metallo-hydrolase</fullName>
    </submittedName>
</protein>
<evidence type="ECO:0000313" key="3">
    <source>
        <dbReference type="EMBL" id="MBD7944077.1"/>
    </source>
</evidence>
<evidence type="ECO:0000259" key="2">
    <source>
        <dbReference type="SMART" id="SM00849"/>
    </source>
</evidence>
<feature type="domain" description="Metallo-beta-lactamase" evidence="2">
    <location>
        <begin position="18"/>
        <end position="210"/>
    </location>
</feature>
<organism evidence="3 4">
    <name type="scientific">Psychrobacillus faecigallinarum</name>
    <dbReference type="NCBI Taxonomy" id="2762235"/>
    <lineage>
        <taxon>Bacteria</taxon>
        <taxon>Bacillati</taxon>
        <taxon>Bacillota</taxon>
        <taxon>Bacilli</taxon>
        <taxon>Bacillales</taxon>
        <taxon>Bacillaceae</taxon>
        <taxon>Psychrobacillus</taxon>
    </lineage>
</organism>
<dbReference type="PANTHER" id="PTHR46018:SF4">
    <property type="entry name" value="METALLO-HYDROLASE YHFI-RELATED"/>
    <property type="match status" value="1"/>
</dbReference>
<sequence>MKCRVIGMWGGFPKENGPCSGYLIEQDEFKVLLDCGSGVLTNVQKYVDLNNINHVLLSHYHYDHFSDIGAYLFSRLVNTKIGNTDEALHVYGPDDEEMKRRVEEIEYCEFSTIDKNSELHIGPFRFTFMRNNHPIETYSIKIESGHKKIVYTSDTSYTSKLIEFAADADLLIAESSLYDGMDGSASGHMTSSEAGMLAYQSKAKKVILTHLPHYGELEELLASALNEGNHAIELARPGVLIEL</sequence>
<comment type="caution">
    <text evidence="3">The sequence shown here is derived from an EMBL/GenBank/DDBJ whole genome shotgun (WGS) entry which is preliminary data.</text>
</comment>
<gene>
    <name evidence="3" type="ORF">H9650_08090</name>
</gene>
<dbReference type="PANTHER" id="PTHR46018">
    <property type="entry name" value="ZINC PHOSPHODIESTERASE ELAC PROTEIN 1"/>
    <property type="match status" value="1"/>
</dbReference>
<dbReference type="CDD" id="cd07716">
    <property type="entry name" value="RNaseZ_short-form-like_MBL-fold"/>
    <property type="match status" value="1"/>
</dbReference>
<name>A0ABR8R979_9BACI</name>
<reference evidence="3 4" key="1">
    <citation type="submission" date="2020-08" db="EMBL/GenBank/DDBJ databases">
        <title>A Genomic Blueprint of the Chicken Gut Microbiome.</title>
        <authorList>
            <person name="Gilroy R."/>
            <person name="Ravi A."/>
            <person name="Getino M."/>
            <person name="Pursley I."/>
            <person name="Horton D.L."/>
            <person name="Alikhan N.-F."/>
            <person name="Baker D."/>
            <person name="Gharbi K."/>
            <person name="Hall N."/>
            <person name="Watson M."/>
            <person name="Adriaenssens E.M."/>
            <person name="Foster-Nyarko E."/>
            <person name="Jarju S."/>
            <person name="Secka A."/>
            <person name="Antonio M."/>
            <person name="Oren A."/>
            <person name="Chaudhuri R."/>
            <person name="La Ragione R.M."/>
            <person name="Hildebrand F."/>
            <person name="Pallen M.J."/>
        </authorList>
    </citation>
    <scope>NUCLEOTIDE SEQUENCE [LARGE SCALE GENOMIC DNA]</scope>
    <source>
        <strain evidence="3 4">Sa2BUA9</strain>
    </source>
</reference>
<dbReference type="RefSeq" id="WP_191696957.1">
    <property type="nucleotide sequence ID" value="NZ_JACSQO010000003.1"/>
</dbReference>
<dbReference type="InterPro" id="IPR001279">
    <property type="entry name" value="Metallo-B-lactamas"/>
</dbReference>
<dbReference type="Pfam" id="PF12706">
    <property type="entry name" value="Lactamase_B_2"/>
    <property type="match status" value="1"/>
</dbReference>
<dbReference type="SMART" id="SM00849">
    <property type="entry name" value="Lactamase_B"/>
    <property type="match status" value="1"/>
</dbReference>
<dbReference type="SUPFAM" id="SSF56281">
    <property type="entry name" value="Metallo-hydrolase/oxidoreductase"/>
    <property type="match status" value="1"/>
</dbReference>
<evidence type="ECO:0000256" key="1">
    <source>
        <dbReference type="ARBA" id="ARBA00022833"/>
    </source>
</evidence>
<dbReference type="Gene3D" id="3.60.15.10">
    <property type="entry name" value="Ribonuclease Z/Hydroxyacylglutathione hydrolase-like"/>
    <property type="match status" value="1"/>
</dbReference>
<dbReference type="InterPro" id="IPR036866">
    <property type="entry name" value="RibonucZ/Hydroxyglut_hydro"/>
</dbReference>
<keyword evidence="1" id="KW-0862">Zinc</keyword>